<dbReference type="PANTHER" id="PTHR35460">
    <property type="entry name" value="TRNA LIGASE 1"/>
    <property type="match status" value="1"/>
</dbReference>
<dbReference type="AlphaFoldDB" id="A0AA35VX02"/>
<dbReference type="Pfam" id="PF04840">
    <property type="entry name" value="Vps16_C"/>
    <property type="match status" value="1"/>
</dbReference>
<proteinExistence type="predicted"/>
<dbReference type="EMBL" id="OX465078">
    <property type="protein sequence ID" value="CAI9271642.1"/>
    <property type="molecule type" value="Genomic_DNA"/>
</dbReference>
<evidence type="ECO:0000259" key="2">
    <source>
        <dbReference type="Pfam" id="PF04840"/>
    </source>
</evidence>
<name>A0AA35VX02_LACSI</name>
<evidence type="ECO:0000256" key="1">
    <source>
        <dbReference type="SAM" id="MobiDB-lite"/>
    </source>
</evidence>
<organism evidence="3 4">
    <name type="scientific">Lactuca saligna</name>
    <name type="common">Willowleaf lettuce</name>
    <dbReference type="NCBI Taxonomy" id="75948"/>
    <lineage>
        <taxon>Eukaryota</taxon>
        <taxon>Viridiplantae</taxon>
        <taxon>Streptophyta</taxon>
        <taxon>Embryophyta</taxon>
        <taxon>Tracheophyta</taxon>
        <taxon>Spermatophyta</taxon>
        <taxon>Magnoliopsida</taxon>
        <taxon>eudicotyledons</taxon>
        <taxon>Gunneridae</taxon>
        <taxon>Pentapetalae</taxon>
        <taxon>asterids</taxon>
        <taxon>campanulids</taxon>
        <taxon>Asterales</taxon>
        <taxon>Asteraceae</taxon>
        <taxon>Cichorioideae</taxon>
        <taxon>Cichorieae</taxon>
        <taxon>Lactucinae</taxon>
        <taxon>Lactuca</taxon>
    </lineage>
</organism>
<dbReference type="GO" id="GO:0003972">
    <property type="term" value="F:RNA ligase (ATP) activity"/>
    <property type="evidence" value="ECO:0007669"/>
    <property type="project" value="InterPro"/>
</dbReference>
<reference evidence="3" key="1">
    <citation type="submission" date="2023-04" db="EMBL/GenBank/DDBJ databases">
        <authorList>
            <person name="Vijverberg K."/>
            <person name="Xiong W."/>
            <person name="Schranz E."/>
        </authorList>
    </citation>
    <scope>NUCLEOTIDE SEQUENCE</scope>
</reference>
<dbReference type="GO" id="GO:0006388">
    <property type="term" value="P:tRNA splicing, via endonucleolytic cleavage and ligation"/>
    <property type="evidence" value="ECO:0007669"/>
    <property type="project" value="InterPro"/>
</dbReference>
<feature type="domain" description="Vps16 C-terminal" evidence="2">
    <location>
        <begin position="365"/>
        <end position="449"/>
    </location>
</feature>
<sequence length="465" mass="53705">MGPTNMCSYCLSHKRTSKEGTTTYVCKALDEVADISVPGSIEHTKVQGEILEGEILQVDQDLGPRLREICVANRSDEKQALLQNVGKSFCPNYVDWFGFEAADIPPRSADKSVVSKFLQTNPSDHTTFKLKEMVRLMKEKRFPAAFKCYYNFHKINSISSDNLHYKMVIHVHSDSTFRRYQKQMRFKPDLWPLYQGFFVEINLFKASKEKSAEISKNTPGIGKNSKDGNETSTKNSLADDDANLMIKMKFLTYKLRTFLIRNGLSILFKEGPITYKTYYLRQMKIWNTSPGKQIQLSKMLDEWAVYIRRKYGNKQLSSSIYLSEAEPFLEQYAPNEEVWSQVLWWHIHLTIQNKTTIELKLCRNISYVAVAAHADQTSRRKLAPFQVPLLLGIGEEDTAPTKATESGDTNLVYLVLFHIWKKRLALELFGMIQARPIAHDLFIQDSRYHILAWLKALEETRLKKK</sequence>
<dbReference type="GO" id="GO:0005737">
    <property type="term" value="C:cytoplasm"/>
    <property type="evidence" value="ECO:0007669"/>
    <property type="project" value="InterPro"/>
</dbReference>
<dbReference type="GO" id="GO:0006886">
    <property type="term" value="P:intracellular protein transport"/>
    <property type="evidence" value="ECO:0007669"/>
    <property type="project" value="InterPro"/>
</dbReference>
<dbReference type="Proteomes" id="UP001177003">
    <property type="component" value="Chromosome 2"/>
</dbReference>
<dbReference type="InterPro" id="IPR038837">
    <property type="entry name" value="tRNA_ligase_1"/>
</dbReference>
<dbReference type="InterPro" id="IPR006925">
    <property type="entry name" value="Vps16_C"/>
</dbReference>
<dbReference type="PANTHER" id="PTHR35460:SF1">
    <property type="entry name" value="TRNA LIGASE 1"/>
    <property type="match status" value="1"/>
</dbReference>
<gene>
    <name evidence="3" type="ORF">LSALG_LOCUS11907</name>
</gene>
<evidence type="ECO:0000313" key="3">
    <source>
        <dbReference type="EMBL" id="CAI9271642.1"/>
    </source>
</evidence>
<keyword evidence="4" id="KW-1185">Reference proteome</keyword>
<evidence type="ECO:0000313" key="4">
    <source>
        <dbReference type="Proteomes" id="UP001177003"/>
    </source>
</evidence>
<protein>
    <recommendedName>
        <fullName evidence="2">Vps16 C-terminal domain-containing protein</fullName>
    </recommendedName>
</protein>
<accession>A0AA35VX02</accession>
<feature type="region of interest" description="Disordered" evidence="1">
    <location>
        <begin position="215"/>
        <end position="235"/>
    </location>
</feature>